<dbReference type="KEGG" id="goe:100906835"/>
<organism evidence="1 2">
    <name type="scientific">Galendromus occidentalis</name>
    <name type="common">western predatory mite</name>
    <dbReference type="NCBI Taxonomy" id="34638"/>
    <lineage>
        <taxon>Eukaryota</taxon>
        <taxon>Metazoa</taxon>
        <taxon>Ecdysozoa</taxon>
        <taxon>Arthropoda</taxon>
        <taxon>Chelicerata</taxon>
        <taxon>Arachnida</taxon>
        <taxon>Acari</taxon>
        <taxon>Parasitiformes</taxon>
        <taxon>Mesostigmata</taxon>
        <taxon>Gamasina</taxon>
        <taxon>Phytoseioidea</taxon>
        <taxon>Phytoseiidae</taxon>
        <taxon>Typhlodrominae</taxon>
        <taxon>Galendromus</taxon>
    </lineage>
</organism>
<dbReference type="InterPro" id="IPR004245">
    <property type="entry name" value="DUF229"/>
</dbReference>
<proteinExistence type="predicted"/>
<gene>
    <name evidence="2" type="primary">LOC100906835</name>
</gene>
<dbReference type="AlphaFoldDB" id="A0AAJ7WGN8"/>
<dbReference type="PANTHER" id="PTHR10974:SF1">
    <property type="entry name" value="FI08016P-RELATED"/>
    <property type="match status" value="1"/>
</dbReference>
<accession>A0AAJ7WGN8</accession>
<keyword evidence="1" id="KW-1185">Reference proteome</keyword>
<name>A0AAJ7WGN8_9ACAR</name>
<feature type="non-terminal residue" evidence="2">
    <location>
        <position position="1"/>
    </location>
</feature>
<dbReference type="RefSeq" id="XP_028966419.1">
    <property type="nucleotide sequence ID" value="XM_029110586.1"/>
</dbReference>
<dbReference type="Gene3D" id="3.40.720.10">
    <property type="entry name" value="Alkaline Phosphatase, subunit A"/>
    <property type="match status" value="1"/>
</dbReference>
<evidence type="ECO:0000313" key="1">
    <source>
        <dbReference type="Proteomes" id="UP000694867"/>
    </source>
</evidence>
<protein>
    <submittedName>
        <fullName evidence="2">Uncharacterized protein LOC100906835</fullName>
    </submittedName>
</protein>
<reference evidence="2" key="1">
    <citation type="submission" date="2025-08" db="UniProtKB">
        <authorList>
            <consortium name="RefSeq"/>
        </authorList>
    </citation>
    <scope>IDENTIFICATION</scope>
</reference>
<dbReference type="PANTHER" id="PTHR10974">
    <property type="entry name" value="FI08016P-RELATED"/>
    <property type="match status" value="1"/>
</dbReference>
<dbReference type="CDD" id="cd16021">
    <property type="entry name" value="ALP_like"/>
    <property type="match status" value="1"/>
</dbReference>
<dbReference type="FunFam" id="3.40.720.10:FF:000017">
    <property type="entry name" value="Predicted protein"/>
    <property type="match status" value="1"/>
</dbReference>
<evidence type="ECO:0000313" key="2">
    <source>
        <dbReference type="RefSeq" id="XP_028966419.1"/>
    </source>
</evidence>
<dbReference type="GO" id="GO:0005615">
    <property type="term" value="C:extracellular space"/>
    <property type="evidence" value="ECO:0007669"/>
    <property type="project" value="TreeGrafter"/>
</dbReference>
<dbReference type="Pfam" id="PF02995">
    <property type="entry name" value="DUF229"/>
    <property type="match status" value="1"/>
</dbReference>
<dbReference type="SUPFAM" id="SSF53649">
    <property type="entry name" value="Alkaline phosphatase-like"/>
    <property type="match status" value="1"/>
</dbReference>
<dbReference type="InterPro" id="IPR017850">
    <property type="entry name" value="Alkaline_phosphatase_core_sf"/>
</dbReference>
<dbReference type="GeneID" id="100906835"/>
<dbReference type="Proteomes" id="UP000694867">
    <property type="component" value="Unplaced"/>
</dbReference>
<sequence length="606" mass="69235">KPLVISYRIDTPACKIPEFSPFDFSVVNLYERQEEPSCAEAPSFLKWTSYNILNIDEKIVSRHYAGIDPSVIKCFFREIYRDETSEQPDKKVFFRPRQELVLGEEITSEFILVDCLYKSWTVLEQYMLVPVMKENVERRAQTILDKTAAVDRTNVLVLGVDSVSYLNAYRHLRNSLAYVRTELQAVELRGYVKVGDNSFPNQNPLIDGMNETEAMGYSDRGFFDRIVDRMIWSEFMDVGYRSLFLEESPSFGLYHYHLKGFKRTPADYYTYPLLKSLEKSPLRFVTGGFVPCHAGSTTTEMYLDYINRFAVMLSSRQSNFFAYVWLSDIPHDKMNAVGNMDSILTRHIKTLARDGVLNNTALVFLSDHGIRFDTIRTTTIGKYEDRMPFAFVAMPRRFCESHPKECGRLESNALRLTTHYDVHAALRDLIQIEGPVPGRRAIKTNRGVSLFSEIPFNRTCSDASIDPMWCTCAVDTAAGSKTGELPAVSGLAHRLAIALEKRLNSIVDKRLCHTHALSKVLEVQRVQGPNEPADQYFWVTASFSPGNSIFEATVVLFKNGSISAGKSISRCNMYWGTAWCVADHWMEKFCHCKSWYTSFYFLLMGG</sequence>